<keyword evidence="5" id="KW-1185">Reference proteome</keyword>
<evidence type="ECO:0000313" key="4">
    <source>
        <dbReference type="EMBL" id="CAE7608124.1"/>
    </source>
</evidence>
<feature type="signal peptide" evidence="3">
    <location>
        <begin position="1"/>
        <end position="17"/>
    </location>
</feature>
<evidence type="ECO:0000256" key="3">
    <source>
        <dbReference type="SAM" id="SignalP"/>
    </source>
</evidence>
<keyword evidence="3" id="KW-0732">Signal</keyword>
<comment type="caution">
    <text evidence="4">The sequence shown here is derived from an EMBL/GenBank/DDBJ whole genome shotgun (WGS) entry which is preliminary data.</text>
</comment>
<gene>
    <name evidence="4" type="ORF">SNAT2548_LOCUS34573</name>
</gene>
<feature type="chain" id="PRO_5032564211" evidence="3">
    <location>
        <begin position="18"/>
        <end position="1023"/>
    </location>
</feature>
<dbReference type="EMBL" id="CAJNDS010002816">
    <property type="protein sequence ID" value="CAE7608124.1"/>
    <property type="molecule type" value="Genomic_DNA"/>
</dbReference>
<organism evidence="4 5">
    <name type="scientific">Symbiodinium natans</name>
    <dbReference type="NCBI Taxonomy" id="878477"/>
    <lineage>
        <taxon>Eukaryota</taxon>
        <taxon>Sar</taxon>
        <taxon>Alveolata</taxon>
        <taxon>Dinophyceae</taxon>
        <taxon>Suessiales</taxon>
        <taxon>Symbiodiniaceae</taxon>
        <taxon>Symbiodinium</taxon>
    </lineage>
</organism>
<proteinExistence type="predicted"/>
<keyword evidence="1" id="KW-0175">Coiled coil</keyword>
<sequence>MQLAWLLLGAALAVGSAGKLPNATCEPDTQEPQVLLQRFQQKAVLPEEGLASSNNRPPAGSSRPRKPQKKAKTLAELTDDLRSVTDELSANSQAISGSGEGFQDLLPKYESLYADLSAAVRAITPARSCSFPISNMESHASSNNTILPGCPLIWDALQELFLYCNLGESSRLVTATTCNGQGTANFDHQLAAFKSYKNACSRVGCDDNTNGNLACGDKWALGSFDPRTTMQFVAEPGACVYIVQQPHRGAKGSETDMLYITSEASMGQLASKLDALLQGVQEQRRDAAEQRRLLQDLEHRVSVPKQRAAEGAAASADRAPTALEGFGSFKKLREVKASAKASSFELCPQASNRQILTQGNSLRHGKSQEKVSANLGSVCDAETEVPVFQPFGNGSYTVACCAKSSVHCTGCAELSEAGDACNRCSGGYVQGPDGVCEACMDVVAWTDAAGLSCSALTSPSACTSVRVNQYSSMEACCQCGGGHRAGTAFTYYVGPAVLGAPSIVGHPVPRTATNYMLNEGCELLKHGLTISGKTGELMFAEGCSALGCGATDPFSVSCTVTAQSFINFEPRFERSFSASVAGNVSFDTVSWSTAVVNDTELLTDRNYKFTGLGGYASDCLYLRGPKDLRLTSSSEAAKQRAFRCCFLMTPIRTLCTLEVQWQIQAPFPSMVYLDMWANQQVDGFANWADASSWTQSAMQGIQNGLLYGPGPVYNRSFSAGEVIKLHGNDAETASYLAFVCPTGPRELPFVAIANASAGEADDMVKWSTAEVGQTLIWEDRETLFFSDLGGYDEACYLVRGKNDDKNTASSQVQWTLRMPFPSQVYLDMWDGQEALGFASWADRSSWSLSSMKGIEFDGLGPGKVYGRAYEAHETVELYGNDGSGTGTYLVFVCPSRSTTTTASAELTVTAFQGFSYGTSPLIFLSDEGYLPSSVQSGAYQDLACAPKDIADAISLNTSTGEVSWAAASPRGGLTFAEGGPFNGTAGGICQLSQGSSVTSFVVLKPEIWTSLDYGSWTNLLGFA</sequence>
<evidence type="ECO:0000313" key="5">
    <source>
        <dbReference type="Proteomes" id="UP000604046"/>
    </source>
</evidence>
<dbReference type="OrthoDB" id="10691960at2759"/>
<protein>
    <submittedName>
        <fullName evidence="4">Uncharacterized protein</fullName>
    </submittedName>
</protein>
<feature type="coiled-coil region" evidence="1">
    <location>
        <begin position="270"/>
        <end position="300"/>
    </location>
</feature>
<reference evidence="4" key="1">
    <citation type="submission" date="2021-02" db="EMBL/GenBank/DDBJ databases">
        <authorList>
            <person name="Dougan E. K."/>
            <person name="Rhodes N."/>
            <person name="Thang M."/>
            <person name="Chan C."/>
        </authorList>
    </citation>
    <scope>NUCLEOTIDE SEQUENCE</scope>
</reference>
<evidence type="ECO:0000256" key="1">
    <source>
        <dbReference type="SAM" id="Coils"/>
    </source>
</evidence>
<accession>A0A812UZ62</accession>
<dbReference type="Proteomes" id="UP000604046">
    <property type="component" value="Unassembled WGS sequence"/>
</dbReference>
<evidence type="ECO:0000256" key="2">
    <source>
        <dbReference type="SAM" id="MobiDB-lite"/>
    </source>
</evidence>
<dbReference type="AlphaFoldDB" id="A0A812UZ62"/>
<feature type="region of interest" description="Disordered" evidence="2">
    <location>
        <begin position="46"/>
        <end position="70"/>
    </location>
</feature>
<name>A0A812UZ62_9DINO</name>